<organism evidence="1 2">
    <name type="scientific">Melastoma candidum</name>
    <dbReference type="NCBI Taxonomy" id="119954"/>
    <lineage>
        <taxon>Eukaryota</taxon>
        <taxon>Viridiplantae</taxon>
        <taxon>Streptophyta</taxon>
        <taxon>Embryophyta</taxon>
        <taxon>Tracheophyta</taxon>
        <taxon>Spermatophyta</taxon>
        <taxon>Magnoliopsida</taxon>
        <taxon>eudicotyledons</taxon>
        <taxon>Gunneridae</taxon>
        <taxon>Pentapetalae</taxon>
        <taxon>rosids</taxon>
        <taxon>malvids</taxon>
        <taxon>Myrtales</taxon>
        <taxon>Melastomataceae</taxon>
        <taxon>Melastomatoideae</taxon>
        <taxon>Melastomateae</taxon>
        <taxon>Melastoma</taxon>
    </lineage>
</organism>
<proteinExistence type="predicted"/>
<dbReference type="EMBL" id="CM042886">
    <property type="protein sequence ID" value="KAI4341916.1"/>
    <property type="molecule type" value="Genomic_DNA"/>
</dbReference>
<comment type="caution">
    <text evidence="1">The sequence shown here is derived from an EMBL/GenBank/DDBJ whole genome shotgun (WGS) entry which is preliminary data.</text>
</comment>
<name>A0ACB9P0M0_9MYRT</name>
<evidence type="ECO:0000313" key="2">
    <source>
        <dbReference type="Proteomes" id="UP001057402"/>
    </source>
</evidence>
<dbReference type="Proteomes" id="UP001057402">
    <property type="component" value="Chromosome 7"/>
</dbReference>
<protein>
    <submittedName>
        <fullName evidence="1">Uncharacterized protein</fullName>
    </submittedName>
</protein>
<evidence type="ECO:0000313" key="1">
    <source>
        <dbReference type="EMBL" id="KAI4341916.1"/>
    </source>
</evidence>
<gene>
    <name evidence="1" type="ORF">MLD38_026585</name>
</gene>
<accession>A0ACB9P0M0</accession>
<keyword evidence="2" id="KW-1185">Reference proteome</keyword>
<sequence length="561" mass="62303">MDTGTGSASGEFIQPSDHSRPSVCALCHSSYEPDGDLDSRTICSDCKFLLAEDLVDPVRESRGRAHRTRGIGRQRTRYSSSESITGNFSQQFSEMMSRVRHGQSATSADQYSDLETNIRLSQNTSSNSTPSNSRRWVAANSDAESSGFDNRDSFYGESESSISFSRHRGFHGDSETISFSAYGWESDNSVDGQNTMDSEMCFPPGDGSDVDSDTDIDPMHAGVNHWGLDPQAEAEAEGDEDDEEDEWEEDTDDEGESVESVVVGSQLSSPLVSHAPADNNSSDWYQLTIFPEIDGMIRWSVREDRGSNNTGYALPYLDELELPADVVNTSDYLDSGSFEDLLQYLADNDTSRRGAPPASVSFIGNLPVEVIDEDTVKRDPAMACAICKDVFVIGNKVNRLPCCHLYHPSCILPWLRTRNSCPLCRYELPTDDKDYEAEKQDNGQRIRGNRENVRHDLMEDDFAEGGEGEEEPELSRQVLGQEEGLEETSPMQEVRRRGRWLFLAAAPIVSIMGIAIVLFLGNPLGRGGARLSSQEARHNVGFVSSGSNRTDCKTRRWWFPF</sequence>
<reference evidence="2" key="1">
    <citation type="journal article" date="2023" name="Front. Plant Sci.">
        <title>Chromosomal-level genome assembly of Melastoma candidum provides insights into trichome evolution.</title>
        <authorList>
            <person name="Zhong Y."/>
            <person name="Wu W."/>
            <person name="Sun C."/>
            <person name="Zou P."/>
            <person name="Liu Y."/>
            <person name="Dai S."/>
            <person name="Zhou R."/>
        </authorList>
    </citation>
    <scope>NUCLEOTIDE SEQUENCE [LARGE SCALE GENOMIC DNA]</scope>
</reference>